<dbReference type="HOGENOM" id="CLU_038193_2_0_1"/>
<dbReference type="OrthoDB" id="5598852at2759"/>
<dbReference type="STRING" id="759272.G0S523"/>
<gene>
    <name evidence="2" type="ORF">CTHT_0023810</name>
</gene>
<organism evidence="3">
    <name type="scientific">Chaetomium thermophilum (strain DSM 1495 / CBS 144.50 / IMI 039719)</name>
    <name type="common">Thermochaetoides thermophila</name>
    <dbReference type="NCBI Taxonomy" id="759272"/>
    <lineage>
        <taxon>Eukaryota</taxon>
        <taxon>Fungi</taxon>
        <taxon>Dikarya</taxon>
        <taxon>Ascomycota</taxon>
        <taxon>Pezizomycotina</taxon>
        <taxon>Sordariomycetes</taxon>
        <taxon>Sordariomycetidae</taxon>
        <taxon>Sordariales</taxon>
        <taxon>Chaetomiaceae</taxon>
        <taxon>Thermochaetoides</taxon>
    </lineage>
</organism>
<proteinExistence type="predicted"/>
<accession>G0S523</accession>
<dbReference type="InterPro" id="IPR051678">
    <property type="entry name" value="AGP_Transferase"/>
</dbReference>
<feature type="compositionally biased region" description="Basic and acidic residues" evidence="1">
    <location>
        <begin position="418"/>
        <end position="444"/>
    </location>
</feature>
<feature type="compositionally biased region" description="Low complexity" evidence="1">
    <location>
        <begin position="21"/>
        <end position="30"/>
    </location>
</feature>
<reference evidence="2 3" key="1">
    <citation type="journal article" date="2011" name="Cell">
        <title>Insight into structure and assembly of the nuclear pore complex by utilizing the genome of a eukaryotic thermophile.</title>
        <authorList>
            <person name="Amlacher S."/>
            <person name="Sarges P."/>
            <person name="Flemming D."/>
            <person name="van Noort V."/>
            <person name="Kunze R."/>
            <person name="Devos D.P."/>
            <person name="Arumugam M."/>
            <person name="Bork P."/>
            <person name="Hurt E."/>
        </authorList>
    </citation>
    <scope>NUCLEOTIDE SEQUENCE [LARGE SCALE GENOMIC DNA]</scope>
    <source>
        <strain evidence="3">DSM 1495 / CBS 144.50 / IMI 039719</strain>
    </source>
</reference>
<dbReference type="PANTHER" id="PTHR21310:SF59">
    <property type="entry name" value="AMINOGLYCOSIDE PHOSPHOTRANSFERASE DOMAIN-CONTAINING PROTEIN"/>
    <property type="match status" value="1"/>
</dbReference>
<dbReference type="Proteomes" id="UP000008066">
    <property type="component" value="Unassembled WGS sequence"/>
</dbReference>
<dbReference type="eggNOG" id="ENOG502S0H8">
    <property type="taxonomic scope" value="Eukaryota"/>
</dbReference>
<evidence type="ECO:0000313" key="3">
    <source>
        <dbReference type="Proteomes" id="UP000008066"/>
    </source>
</evidence>
<dbReference type="GeneID" id="18256419"/>
<dbReference type="EMBL" id="GL988041">
    <property type="protein sequence ID" value="EGS20548.1"/>
    <property type="molecule type" value="Genomic_DNA"/>
</dbReference>
<dbReference type="KEGG" id="cthr:CTHT_0023810"/>
<keyword evidence="3" id="KW-1185">Reference proteome</keyword>
<dbReference type="SUPFAM" id="SSF56112">
    <property type="entry name" value="Protein kinase-like (PK-like)"/>
    <property type="match status" value="1"/>
</dbReference>
<dbReference type="OMA" id="LWHGIAF"/>
<dbReference type="AlphaFoldDB" id="G0S523"/>
<dbReference type="PANTHER" id="PTHR21310">
    <property type="entry name" value="AMINOGLYCOSIDE PHOSPHOTRANSFERASE-RELATED-RELATED"/>
    <property type="match status" value="1"/>
</dbReference>
<evidence type="ECO:0008006" key="4">
    <source>
        <dbReference type="Google" id="ProtNLM"/>
    </source>
</evidence>
<name>G0S523_CHATD</name>
<evidence type="ECO:0000256" key="1">
    <source>
        <dbReference type="SAM" id="MobiDB-lite"/>
    </source>
</evidence>
<sequence>MVSQITPEDVFFSHPSDPTSAKAPRAAQAAGGSVLNSNDGGRGPSQPQRMRLAPHQGACSQTFIRGNTVVQLRPPRHRIDVRVAAAARRVLGELVPTVPVLERTVPRPVSAAGMEPWLVWPASWGDGEIIPHEGDEGGTNDDRDRWLVYTMSRMPGQPLSVVLEQHHVNSPREYGGIGPDNTPTLDIENLVRSLARDLFARPIGQHVHRGQLGEGRRIPLGRIGSSFRERVVQLGEELPARFRPIVNEVEPALDHIEQLPWVVTHGDLCPQNILVDLVENNDSRSGDAGSERVTVVLRGIVDWAEGEWLPFGVGLYGLETLLTCRHCRGDDDKMVIDYRPDADALRKAFWDELNAMLPWLCNKKKRQAVEYARLLGILLWHGFAFDDGALNRVVNEGDPRDEEELAKLDLFLLGKSRDQKDEMQGKDAAKRRGEREGEAKESAQTERTGVKL</sequence>
<feature type="region of interest" description="Disordered" evidence="1">
    <location>
        <begin position="418"/>
        <end position="452"/>
    </location>
</feature>
<feature type="region of interest" description="Disordered" evidence="1">
    <location>
        <begin position="1"/>
        <end position="50"/>
    </location>
</feature>
<dbReference type="InterPro" id="IPR011009">
    <property type="entry name" value="Kinase-like_dom_sf"/>
</dbReference>
<dbReference type="RefSeq" id="XP_006692844.1">
    <property type="nucleotide sequence ID" value="XM_006692781.1"/>
</dbReference>
<evidence type="ECO:0000313" key="2">
    <source>
        <dbReference type="EMBL" id="EGS20548.1"/>
    </source>
</evidence>
<protein>
    <recommendedName>
        <fullName evidence="4">Aminoglycoside phosphotransferase domain-containing protein</fullName>
    </recommendedName>
</protein>